<dbReference type="SUPFAM" id="SSF53649">
    <property type="entry name" value="Alkaline phosphatase-like"/>
    <property type="match status" value="1"/>
</dbReference>
<dbReference type="InterPro" id="IPR050738">
    <property type="entry name" value="Sulfatase"/>
</dbReference>
<dbReference type="HOGENOM" id="CLU_006332_7_1_1"/>
<comment type="similarity">
    <text evidence="2">Belongs to the sulfatase family.</text>
</comment>
<evidence type="ECO:0000256" key="1">
    <source>
        <dbReference type="ARBA" id="ARBA00001913"/>
    </source>
</evidence>
<dbReference type="GO" id="GO:0004065">
    <property type="term" value="F:arylsulfatase activity"/>
    <property type="evidence" value="ECO:0007669"/>
    <property type="project" value="TreeGrafter"/>
</dbReference>
<dbReference type="EMBL" id="CAQQ02173862">
    <property type="status" value="NOT_ANNOTATED_CDS"/>
    <property type="molecule type" value="Genomic_DNA"/>
</dbReference>
<organism evidence="5 6">
    <name type="scientific">Megaselia scalaris</name>
    <name type="common">Humpbacked fly</name>
    <name type="synonym">Phora scalaris</name>
    <dbReference type="NCBI Taxonomy" id="36166"/>
    <lineage>
        <taxon>Eukaryota</taxon>
        <taxon>Metazoa</taxon>
        <taxon>Ecdysozoa</taxon>
        <taxon>Arthropoda</taxon>
        <taxon>Hexapoda</taxon>
        <taxon>Insecta</taxon>
        <taxon>Pterygota</taxon>
        <taxon>Neoptera</taxon>
        <taxon>Endopterygota</taxon>
        <taxon>Diptera</taxon>
        <taxon>Brachycera</taxon>
        <taxon>Muscomorpha</taxon>
        <taxon>Platypezoidea</taxon>
        <taxon>Phoridae</taxon>
        <taxon>Megaseliini</taxon>
        <taxon>Megaselia</taxon>
    </lineage>
</organism>
<dbReference type="Proteomes" id="UP000015102">
    <property type="component" value="Unassembled WGS sequence"/>
</dbReference>
<protein>
    <recommendedName>
        <fullName evidence="7">Sulfatase N-terminal domain-containing protein</fullName>
    </recommendedName>
</protein>
<accession>T1GLQ4</accession>
<evidence type="ECO:0000313" key="5">
    <source>
        <dbReference type="EnsemblMetazoa" id="MESCA004467-PA"/>
    </source>
</evidence>
<dbReference type="PANTHER" id="PTHR42693">
    <property type="entry name" value="ARYLSULFATASE FAMILY MEMBER"/>
    <property type="match status" value="1"/>
</dbReference>
<sequence>MLKELESFGFDKDTFVMYTSDNGPPFPGGRTNFYEAGIKEPMIIFSPENGVRRNEVTASMTSLLDIFPTVLDVFKISTNTTKLTGKSLLPLLVQEPPRNDNDAIFGSQTFHEVTMSYPMRMIRTRRLKLIHNINYNSYFPVDQDLYTSPTFQEILDSILNKTYLPWARDLKSYYQRDEWQLFDTKIDPMEKTNLVQKPKYKKIFEDLKERLMNWQKATHDPWRCAPHGVLQEQGIFKKDPKCFTLGHEVLF</sequence>
<feature type="domain" description="N-sulphoglucosamine sulphohydrolase C-terminal" evidence="4">
    <location>
        <begin position="172"/>
        <end position="216"/>
    </location>
</feature>
<comment type="cofactor">
    <cofactor evidence="1">
        <name>Ca(2+)</name>
        <dbReference type="ChEBI" id="CHEBI:29108"/>
    </cofactor>
</comment>
<dbReference type="Pfam" id="PF00884">
    <property type="entry name" value="Sulfatase"/>
    <property type="match status" value="1"/>
</dbReference>
<dbReference type="InterPro" id="IPR032506">
    <property type="entry name" value="SGSH_C"/>
</dbReference>
<proteinExistence type="inferred from homology"/>
<reference evidence="5" key="2">
    <citation type="submission" date="2015-06" db="UniProtKB">
        <authorList>
            <consortium name="EnsemblMetazoa"/>
        </authorList>
    </citation>
    <scope>IDENTIFICATION</scope>
</reference>
<reference evidence="6" key="1">
    <citation type="submission" date="2013-02" db="EMBL/GenBank/DDBJ databases">
        <authorList>
            <person name="Hughes D."/>
        </authorList>
    </citation>
    <scope>NUCLEOTIDE SEQUENCE</scope>
    <source>
        <strain>Durham</strain>
        <strain evidence="6">NC isolate 2 -- Noor lab</strain>
    </source>
</reference>
<dbReference type="STRING" id="36166.T1GLQ4"/>
<dbReference type="PANTHER" id="PTHR42693:SF33">
    <property type="entry name" value="ARYLSULFATASE"/>
    <property type="match status" value="1"/>
</dbReference>
<evidence type="ECO:0008006" key="7">
    <source>
        <dbReference type="Google" id="ProtNLM"/>
    </source>
</evidence>
<evidence type="ECO:0000259" key="4">
    <source>
        <dbReference type="Pfam" id="PF16347"/>
    </source>
</evidence>
<evidence type="ECO:0000256" key="2">
    <source>
        <dbReference type="ARBA" id="ARBA00008779"/>
    </source>
</evidence>
<dbReference type="Gene3D" id="3.40.720.10">
    <property type="entry name" value="Alkaline Phosphatase, subunit A"/>
    <property type="match status" value="1"/>
</dbReference>
<keyword evidence="6" id="KW-1185">Reference proteome</keyword>
<dbReference type="OMA" id="LAHESYF"/>
<evidence type="ECO:0000313" key="6">
    <source>
        <dbReference type="Proteomes" id="UP000015102"/>
    </source>
</evidence>
<dbReference type="AlphaFoldDB" id="T1GLQ4"/>
<dbReference type="InterPro" id="IPR017850">
    <property type="entry name" value="Alkaline_phosphatase_core_sf"/>
</dbReference>
<dbReference type="EnsemblMetazoa" id="MESCA004467-RA">
    <property type="protein sequence ID" value="MESCA004467-PA"/>
    <property type="gene ID" value="MESCA004467"/>
</dbReference>
<feature type="domain" description="Sulfatase N-terminal" evidence="3">
    <location>
        <begin position="2"/>
        <end position="75"/>
    </location>
</feature>
<evidence type="ECO:0000259" key="3">
    <source>
        <dbReference type="Pfam" id="PF00884"/>
    </source>
</evidence>
<name>T1GLQ4_MEGSC</name>
<dbReference type="InterPro" id="IPR000917">
    <property type="entry name" value="Sulfatase_N"/>
</dbReference>
<dbReference type="Pfam" id="PF16347">
    <property type="entry name" value="SGSH_C"/>
    <property type="match status" value="1"/>
</dbReference>